<accession>I0IB98</accession>
<dbReference type="HOGENOM" id="CLU_1601149_0_0_0"/>
<evidence type="ECO:0000313" key="2">
    <source>
        <dbReference type="EMBL" id="BAM02536.1"/>
    </source>
</evidence>
<dbReference type="KEGG" id="phm:PSMK_03770"/>
<reference evidence="2 3" key="1">
    <citation type="submission" date="2012-02" db="EMBL/GenBank/DDBJ databases">
        <title>Complete genome sequence of Phycisphaera mikurensis NBRC 102666.</title>
        <authorList>
            <person name="Ankai A."/>
            <person name="Hosoyama A."/>
            <person name="Terui Y."/>
            <person name="Sekine M."/>
            <person name="Fukai R."/>
            <person name="Kato Y."/>
            <person name="Nakamura S."/>
            <person name="Yamada-Narita S."/>
            <person name="Kawakoshi A."/>
            <person name="Fukunaga Y."/>
            <person name="Yamazaki S."/>
            <person name="Fujita N."/>
        </authorList>
    </citation>
    <scope>NUCLEOTIDE SEQUENCE [LARGE SCALE GENOMIC DNA]</scope>
    <source>
        <strain evidence="3">NBRC 102666 / KCTC 22515 / FYK2301M01</strain>
    </source>
</reference>
<dbReference type="Proteomes" id="UP000007881">
    <property type="component" value="Chromosome"/>
</dbReference>
<gene>
    <name evidence="2" type="ordered locus">PSMK_03770</name>
</gene>
<dbReference type="OrthoDB" id="9789502at2"/>
<organism evidence="2 3">
    <name type="scientific">Phycisphaera mikurensis (strain NBRC 102666 / KCTC 22515 / FYK2301M01)</name>
    <dbReference type="NCBI Taxonomy" id="1142394"/>
    <lineage>
        <taxon>Bacteria</taxon>
        <taxon>Pseudomonadati</taxon>
        <taxon>Planctomycetota</taxon>
        <taxon>Phycisphaerae</taxon>
        <taxon>Phycisphaerales</taxon>
        <taxon>Phycisphaeraceae</taxon>
        <taxon>Phycisphaera</taxon>
    </lineage>
</organism>
<dbReference type="STRING" id="1142394.PSMK_03770"/>
<proteinExistence type="predicted"/>
<name>I0IB98_PHYMF</name>
<dbReference type="RefSeq" id="WP_014435756.1">
    <property type="nucleotide sequence ID" value="NC_017080.1"/>
</dbReference>
<feature type="region of interest" description="Disordered" evidence="1">
    <location>
        <begin position="1"/>
        <end position="32"/>
    </location>
</feature>
<protein>
    <submittedName>
        <fullName evidence="2">Uncharacterized protein</fullName>
    </submittedName>
</protein>
<keyword evidence="3" id="KW-1185">Reference proteome</keyword>
<evidence type="ECO:0000313" key="3">
    <source>
        <dbReference type="Proteomes" id="UP000007881"/>
    </source>
</evidence>
<dbReference type="EMBL" id="AP012338">
    <property type="protein sequence ID" value="BAM02536.1"/>
    <property type="molecule type" value="Genomic_DNA"/>
</dbReference>
<dbReference type="AlphaFoldDB" id="I0IB98"/>
<sequence>MATDLRSASPVAAPPQRDAALDASPPAPDRAREMGVTAAAHALAVRLGERGVVQSRGPVGPLDRVDVAVLVPRSDRYLGLTAGPAGDRVLLALAVAPADGTGVPLRPLGAAGIEELWIVDRSTNSLQVHRGGDPTGFAETRFVGPDEPVSPMAFPDLVFFGRDLLS</sequence>
<evidence type="ECO:0000256" key="1">
    <source>
        <dbReference type="SAM" id="MobiDB-lite"/>
    </source>
</evidence>